<accession>A0A0C3BL13</accession>
<dbReference type="Gene3D" id="2.60.120.260">
    <property type="entry name" value="Galactose-binding domain-like"/>
    <property type="match status" value="1"/>
</dbReference>
<protein>
    <submittedName>
        <fullName evidence="3">Uncharacterized protein</fullName>
    </submittedName>
</protein>
<dbReference type="HOGENOM" id="CLU_049767_0_0_1"/>
<keyword evidence="2" id="KW-1133">Transmembrane helix</keyword>
<gene>
    <name evidence="3" type="ORF">PILCRDRAFT_601469</name>
</gene>
<sequence length="408" mass="44186">MHLIDDSDPLVQYSTGSIPWNRKVPGIKNNSADAAKCYDQTYTVNQNLCSQSDSCYFQIPFTGSGITILVIQSYNPVNTTMTLDGNVSMTASMFGLPEPTDLAYNVTLYNMQNLASEPHTLNVALVDYIYRNGTTMGSLLRFDYAAVNDTVSPSSVSAPLSGNGSTDTSHSYSIIGPVVGSTVGGIAVIAAIVFALLLCRRNKSSQYVTEIDLDDSPIRLEETFTTFSPPPAHYSSHFPPSSQLVQPFTYTNLSTTSFPTAYTHDRSVSSFHPSLSSTLTHATTSALIPRSNILQESSVPFTEANSMPTTSETSAPSNSSQVYATGPFTHAKSQFSASFLAPNGKELTEEQAIFINNLRNSNVPPAEIAHLMDVMRREREEDLGAGISRISPGFDADVPPRYDFNSSV</sequence>
<keyword evidence="2" id="KW-0472">Membrane</keyword>
<keyword evidence="4" id="KW-1185">Reference proteome</keyword>
<dbReference type="AlphaFoldDB" id="A0A0C3BL13"/>
<reference evidence="3 4" key="1">
    <citation type="submission" date="2014-04" db="EMBL/GenBank/DDBJ databases">
        <authorList>
            <consortium name="DOE Joint Genome Institute"/>
            <person name="Kuo A."/>
            <person name="Tarkka M."/>
            <person name="Buscot F."/>
            <person name="Kohler A."/>
            <person name="Nagy L.G."/>
            <person name="Floudas D."/>
            <person name="Copeland A."/>
            <person name="Barry K.W."/>
            <person name="Cichocki N."/>
            <person name="Veneault-Fourrey C."/>
            <person name="LaButti K."/>
            <person name="Lindquist E.A."/>
            <person name="Lipzen A."/>
            <person name="Lundell T."/>
            <person name="Morin E."/>
            <person name="Murat C."/>
            <person name="Sun H."/>
            <person name="Tunlid A."/>
            <person name="Henrissat B."/>
            <person name="Grigoriev I.V."/>
            <person name="Hibbett D.S."/>
            <person name="Martin F."/>
            <person name="Nordberg H.P."/>
            <person name="Cantor M.N."/>
            <person name="Hua S.X."/>
        </authorList>
    </citation>
    <scope>NUCLEOTIDE SEQUENCE [LARGE SCALE GENOMIC DNA]</scope>
    <source>
        <strain evidence="3 4">F 1598</strain>
    </source>
</reference>
<proteinExistence type="predicted"/>
<evidence type="ECO:0000313" key="3">
    <source>
        <dbReference type="EMBL" id="KIM78027.1"/>
    </source>
</evidence>
<organism evidence="3 4">
    <name type="scientific">Piloderma croceum (strain F 1598)</name>
    <dbReference type="NCBI Taxonomy" id="765440"/>
    <lineage>
        <taxon>Eukaryota</taxon>
        <taxon>Fungi</taxon>
        <taxon>Dikarya</taxon>
        <taxon>Basidiomycota</taxon>
        <taxon>Agaricomycotina</taxon>
        <taxon>Agaricomycetes</taxon>
        <taxon>Agaricomycetidae</taxon>
        <taxon>Atheliales</taxon>
        <taxon>Atheliaceae</taxon>
        <taxon>Piloderma</taxon>
    </lineage>
</organism>
<dbReference type="InParanoid" id="A0A0C3BL13"/>
<dbReference type="Proteomes" id="UP000054166">
    <property type="component" value="Unassembled WGS sequence"/>
</dbReference>
<evidence type="ECO:0000313" key="4">
    <source>
        <dbReference type="Proteomes" id="UP000054166"/>
    </source>
</evidence>
<evidence type="ECO:0000256" key="2">
    <source>
        <dbReference type="SAM" id="Phobius"/>
    </source>
</evidence>
<feature type="region of interest" description="Disordered" evidence="1">
    <location>
        <begin position="303"/>
        <end position="322"/>
    </location>
</feature>
<reference evidence="4" key="2">
    <citation type="submission" date="2015-01" db="EMBL/GenBank/DDBJ databases">
        <title>Evolutionary Origins and Diversification of the Mycorrhizal Mutualists.</title>
        <authorList>
            <consortium name="DOE Joint Genome Institute"/>
            <consortium name="Mycorrhizal Genomics Consortium"/>
            <person name="Kohler A."/>
            <person name="Kuo A."/>
            <person name="Nagy L.G."/>
            <person name="Floudas D."/>
            <person name="Copeland A."/>
            <person name="Barry K.W."/>
            <person name="Cichocki N."/>
            <person name="Veneault-Fourrey C."/>
            <person name="LaButti K."/>
            <person name="Lindquist E.A."/>
            <person name="Lipzen A."/>
            <person name="Lundell T."/>
            <person name="Morin E."/>
            <person name="Murat C."/>
            <person name="Riley R."/>
            <person name="Ohm R."/>
            <person name="Sun H."/>
            <person name="Tunlid A."/>
            <person name="Henrissat B."/>
            <person name="Grigoriev I.V."/>
            <person name="Hibbett D.S."/>
            <person name="Martin F."/>
        </authorList>
    </citation>
    <scope>NUCLEOTIDE SEQUENCE [LARGE SCALE GENOMIC DNA]</scope>
    <source>
        <strain evidence="4">F 1598</strain>
    </source>
</reference>
<keyword evidence="2" id="KW-0812">Transmembrane</keyword>
<feature type="transmembrane region" description="Helical" evidence="2">
    <location>
        <begin position="174"/>
        <end position="198"/>
    </location>
</feature>
<dbReference type="EMBL" id="KN833019">
    <property type="protein sequence ID" value="KIM78027.1"/>
    <property type="molecule type" value="Genomic_DNA"/>
</dbReference>
<name>A0A0C3BL13_PILCF</name>
<evidence type="ECO:0000256" key="1">
    <source>
        <dbReference type="SAM" id="MobiDB-lite"/>
    </source>
</evidence>
<dbReference type="OrthoDB" id="2872628at2759"/>